<evidence type="ECO:0000313" key="2">
    <source>
        <dbReference type="Proteomes" id="UP000024900"/>
    </source>
</evidence>
<sequence length="100" mass="10955">MRERGSGIWGRVKRGTAKEAVGQVCSAGVQPHGPARPLHQRFGAVASTCSFCRSSAYVLTPHLLDRSIAAPYPDWAWSPLLRATSWGASPAPECHCRRRR</sequence>
<dbReference type="EMBL" id="ADOU02000004">
    <property type="protein sequence ID" value="KGJ68649.1"/>
    <property type="molecule type" value="Genomic_DNA"/>
</dbReference>
<protein>
    <submittedName>
        <fullName evidence="1">Uncharacterized protein</fullName>
    </submittedName>
</protein>
<name>A0A837CHA9_9BRAD</name>
<dbReference type="Proteomes" id="UP000024900">
    <property type="component" value="Unassembled WGS sequence"/>
</dbReference>
<accession>A0A837CHA9</accession>
<dbReference type="AlphaFoldDB" id="A0A837CHA9"/>
<reference evidence="1 2" key="1">
    <citation type="journal article" date="2014" name="BMC Genomics">
        <title>Comparative genomics of Bradyrhizobium japonicum CPAC 15 and Bradyrhizobium diazoefficiens CPAC 7: elite model strains for understanding symbiotic performance with soybean.</title>
        <authorList>
            <person name="Siqueira A.F."/>
            <person name="Ormeno-Orrillo E."/>
            <person name="Souza R.C."/>
            <person name="Rodrigues E.P."/>
            <person name="Almeida L.G."/>
            <person name="Barcellos F.G."/>
            <person name="Batista J.S."/>
            <person name="Nakatami A.S."/>
            <person name="Martinez-Romero E."/>
            <person name="Vasconcelos A.T."/>
            <person name="Hungria M."/>
        </authorList>
    </citation>
    <scope>NUCLEOTIDE SEQUENCE [LARGE SCALE GENOMIC DNA]</scope>
    <source>
        <strain evidence="1 2">SEMIA 5080</strain>
    </source>
</reference>
<evidence type="ECO:0000313" key="1">
    <source>
        <dbReference type="EMBL" id="KGJ68649.1"/>
    </source>
</evidence>
<comment type="caution">
    <text evidence="1">The sequence shown here is derived from an EMBL/GenBank/DDBJ whole genome shotgun (WGS) entry which is preliminary data.</text>
</comment>
<organism evidence="1 2">
    <name type="scientific">Bradyrhizobium diazoefficiens SEMIA 5080</name>
    <dbReference type="NCBI Taxonomy" id="754504"/>
    <lineage>
        <taxon>Bacteria</taxon>
        <taxon>Pseudomonadati</taxon>
        <taxon>Pseudomonadota</taxon>
        <taxon>Alphaproteobacteria</taxon>
        <taxon>Hyphomicrobiales</taxon>
        <taxon>Nitrobacteraceae</taxon>
        <taxon>Bradyrhizobium</taxon>
    </lineage>
</organism>
<proteinExistence type="predicted"/>
<gene>
    <name evidence="1" type="ORF">BJA5080_00452</name>
</gene>